<dbReference type="SUPFAM" id="SSF50494">
    <property type="entry name" value="Trypsin-like serine proteases"/>
    <property type="match status" value="1"/>
</dbReference>
<dbReference type="InterPro" id="IPR001478">
    <property type="entry name" value="PDZ"/>
</dbReference>
<dbReference type="GO" id="GO:0006508">
    <property type="term" value="P:proteolysis"/>
    <property type="evidence" value="ECO:0007669"/>
    <property type="project" value="UniProtKB-KW"/>
</dbReference>
<dbReference type="Gene3D" id="2.30.42.10">
    <property type="match status" value="1"/>
</dbReference>
<dbReference type="KEGG" id="luo:HHL09_04415"/>
<keyword evidence="3" id="KW-0378">Hydrolase</keyword>
<keyword evidence="6" id="KW-1185">Reference proteome</keyword>
<dbReference type="RefSeq" id="WP_169453267.1">
    <property type="nucleotide sequence ID" value="NZ_CP051774.1"/>
</dbReference>
<dbReference type="Gene3D" id="2.40.10.10">
    <property type="entry name" value="Trypsin-like serine proteases"/>
    <property type="match status" value="2"/>
</dbReference>
<proteinExistence type="inferred from homology"/>
<accession>A0A858RDB0</accession>
<dbReference type="InterPro" id="IPR051201">
    <property type="entry name" value="Chloro_Bact_Ser_Proteases"/>
</dbReference>
<dbReference type="EMBL" id="CP051774">
    <property type="protein sequence ID" value="QJE95046.1"/>
    <property type="molecule type" value="Genomic_DNA"/>
</dbReference>
<reference evidence="5 6" key="1">
    <citation type="submission" date="2020-04" db="EMBL/GenBank/DDBJ databases">
        <title>Luteolibacter sp. G-1-1-1 isolated from soil.</title>
        <authorList>
            <person name="Dahal R.H."/>
        </authorList>
    </citation>
    <scope>NUCLEOTIDE SEQUENCE [LARGE SCALE GENOMIC DNA]</scope>
    <source>
        <strain evidence="5 6">G-1-1-1</strain>
    </source>
</reference>
<keyword evidence="2 5" id="KW-0645">Protease</keyword>
<gene>
    <name evidence="5" type="ORF">HHL09_04415</name>
</gene>
<evidence type="ECO:0000259" key="4">
    <source>
        <dbReference type="PROSITE" id="PS50106"/>
    </source>
</evidence>
<dbReference type="InterPro" id="IPR001940">
    <property type="entry name" value="Peptidase_S1C"/>
</dbReference>
<name>A0A858RDB0_9BACT</name>
<evidence type="ECO:0000313" key="6">
    <source>
        <dbReference type="Proteomes" id="UP000501812"/>
    </source>
</evidence>
<dbReference type="SMART" id="SM00228">
    <property type="entry name" value="PDZ"/>
    <property type="match status" value="1"/>
</dbReference>
<dbReference type="SUPFAM" id="SSF50156">
    <property type="entry name" value="PDZ domain-like"/>
    <property type="match status" value="1"/>
</dbReference>
<dbReference type="InterPro" id="IPR009003">
    <property type="entry name" value="Peptidase_S1_PA"/>
</dbReference>
<evidence type="ECO:0000256" key="1">
    <source>
        <dbReference type="ARBA" id="ARBA00010541"/>
    </source>
</evidence>
<dbReference type="AlphaFoldDB" id="A0A858RDB0"/>
<comment type="similarity">
    <text evidence="1">Belongs to the peptidase S1C family.</text>
</comment>
<dbReference type="GO" id="GO:0004252">
    <property type="term" value="F:serine-type endopeptidase activity"/>
    <property type="evidence" value="ECO:0007669"/>
    <property type="project" value="InterPro"/>
</dbReference>
<dbReference type="PANTHER" id="PTHR43343">
    <property type="entry name" value="PEPTIDASE S12"/>
    <property type="match status" value="1"/>
</dbReference>
<dbReference type="Pfam" id="PF13365">
    <property type="entry name" value="Trypsin_2"/>
    <property type="match status" value="1"/>
</dbReference>
<organism evidence="5 6">
    <name type="scientific">Luteolibacter luteus</name>
    <dbReference type="NCBI Taxonomy" id="2728835"/>
    <lineage>
        <taxon>Bacteria</taxon>
        <taxon>Pseudomonadati</taxon>
        <taxon>Verrucomicrobiota</taxon>
        <taxon>Verrucomicrobiia</taxon>
        <taxon>Verrucomicrobiales</taxon>
        <taxon>Verrucomicrobiaceae</taxon>
        <taxon>Luteolibacter</taxon>
    </lineage>
</organism>
<evidence type="ECO:0000256" key="2">
    <source>
        <dbReference type="ARBA" id="ARBA00022670"/>
    </source>
</evidence>
<sequence>MTEVRTAALIGFFACIALVPSGLRAERPFINDKKAPENRHDLDVIQKHLTQTLSASRRATVCIDLGEGSGSGVVISADGLILTAAHVTGGVGKEFTVIFEDGKKVKAESLGLVSTTDCAMAKITEPGTWPHIDIDRDDTTHLGDWVYALGHSGGFDKDRGVVVRLGRIVQTKDSTMQSDCSLIGGDSGGPLFDLNGKLVAIHSRVGQRTQENMHVPMREFLKNWDALSRGDFVGDGPFAKRPEKGKGFLGIGTKNRAEGGLNVDKVGRESPAEKAGLKSGDILLKMDGVELKTKEQFQGMLKEKAPDDKVALELLRNGKPETLTLRLGER</sequence>
<dbReference type="Pfam" id="PF13180">
    <property type="entry name" value="PDZ_2"/>
    <property type="match status" value="1"/>
</dbReference>
<evidence type="ECO:0000313" key="5">
    <source>
        <dbReference type="EMBL" id="QJE95046.1"/>
    </source>
</evidence>
<dbReference type="PROSITE" id="PS50106">
    <property type="entry name" value="PDZ"/>
    <property type="match status" value="1"/>
</dbReference>
<evidence type="ECO:0000256" key="3">
    <source>
        <dbReference type="ARBA" id="ARBA00022801"/>
    </source>
</evidence>
<dbReference type="PRINTS" id="PR00834">
    <property type="entry name" value="PROTEASES2C"/>
</dbReference>
<dbReference type="InterPro" id="IPR036034">
    <property type="entry name" value="PDZ_sf"/>
</dbReference>
<dbReference type="PANTHER" id="PTHR43343:SF3">
    <property type="entry name" value="PROTEASE DO-LIKE 8, CHLOROPLASTIC"/>
    <property type="match status" value="1"/>
</dbReference>
<dbReference type="InterPro" id="IPR043504">
    <property type="entry name" value="Peptidase_S1_PA_chymotrypsin"/>
</dbReference>
<protein>
    <submittedName>
        <fullName evidence="5">Serine protease</fullName>
    </submittedName>
</protein>
<dbReference type="Proteomes" id="UP000501812">
    <property type="component" value="Chromosome"/>
</dbReference>
<feature type="domain" description="PDZ" evidence="4">
    <location>
        <begin position="241"/>
        <end position="318"/>
    </location>
</feature>